<evidence type="ECO:0000313" key="4">
    <source>
        <dbReference type="EMBL" id="RWR99181.1"/>
    </source>
</evidence>
<dbReference type="PANTHER" id="PTHR12332:SF1">
    <property type="entry name" value="KEREN-RELATED"/>
    <property type="match status" value="1"/>
</dbReference>
<feature type="domain" description="EGF-like" evidence="3">
    <location>
        <begin position="28"/>
        <end position="72"/>
    </location>
</feature>
<dbReference type="AlphaFoldDB" id="A0A443QHG8"/>
<dbReference type="SUPFAM" id="SSF57196">
    <property type="entry name" value="EGF/Laminin"/>
    <property type="match status" value="1"/>
</dbReference>
<dbReference type="GO" id="GO:0007173">
    <property type="term" value="P:epidermal growth factor receptor signaling pathway"/>
    <property type="evidence" value="ECO:0007669"/>
    <property type="project" value="InterPro"/>
</dbReference>
<keyword evidence="2" id="KW-0732">Signal</keyword>
<feature type="signal peptide" evidence="2">
    <location>
        <begin position="1"/>
        <end position="21"/>
    </location>
</feature>
<comment type="caution">
    <text evidence="1">Lacks conserved residue(s) required for the propagation of feature annotation.</text>
</comment>
<gene>
    <name evidence="4" type="ORF">B4U79_18824</name>
    <name evidence="5" type="ORF">B4U79_19139</name>
</gene>
<evidence type="ECO:0000256" key="1">
    <source>
        <dbReference type="PROSITE-ProRule" id="PRU00076"/>
    </source>
</evidence>
<dbReference type="GO" id="GO:0005154">
    <property type="term" value="F:epidermal growth factor receptor binding"/>
    <property type="evidence" value="ECO:0007669"/>
    <property type="project" value="InterPro"/>
</dbReference>
<dbReference type="Proteomes" id="UP000285301">
    <property type="component" value="Unassembled WGS sequence"/>
</dbReference>
<evidence type="ECO:0000259" key="3">
    <source>
        <dbReference type="PROSITE" id="PS50026"/>
    </source>
</evidence>
<dbReference type="PROSITE" id="PS00022">
    <property type="entry name" value="EGF_1"/>
    <property type="match status" value="1"/>
</dbReference>
<feature type="disulfide bond" evidence="1">
    <location>
        <begin position="62"/>
        <end position="71"/>
    </location>
</feature>
<keyword evidence="6" id="KW-1185">Reference proteome</keyword>
<reference evidence="5 6" key="1">
    <citation type="journal article" date="2018" name="Gigascience">
        <title>Genomes of trombidid mites reveal novel predicted allergens and laterally-transferred genes associated with secondary metabolism.</title>
        <authorList>
            <person name="Dong X."/>
            <person name="Chaisiri K."/>
            <person name="Xia D."/>
            <person name="Armstrong S.D."/>
            <person name="Fang Y."/>
            <person name="Donnelly M.J."/>
            <person name="Kadowaki T."/>
            <person name="McGarry J.W."/>
            <person name="Darby A.C."/>
            <person name="Makepeace B.L."/>
        </authorList>
    </citation>
    <scope>NUCLEOTIDE SEQUENCE [LARGE SCALE GENOMIC DNA]</scope>
    <source>
        <strain evidence="5">UoL-WK</strain>
    </source>
</reference>
<dbReference type="GO" id="GO:0048018">
    <property type="term" value="F:receptor ligand activity"/>
    <property type="evidence" value="ECO:0007669"/>
    <property type="project" value="InterPro"/>
</dbReference>
<dbReference type="InterPro" id="IPR000742">
    <property type="entry name" value="EGF"/>
</dbReference>
<dbReference type="PROSITE" id="PS50026">
    <property type="entry name" value="EGF_3"/>
    <property type="match status" value="1"/>
</dbReference>
<protein>
    <submittedName>
        <fullName evidence="5">Protein spitz-like protein</fullName>
    </submittedName>
</protein>
<keyword evidence="1" id="KW-0245">EGF-like domain</keyword>
<evidence type="ECO:0000313" key="5">
    <source>
        <dbReference type="EMBL" id="RWS02461.1"/>
    </source>
</evidence>
<dbReference type="OrthoDB" id="6133584at2759"/>
<dbReference type="Gene3D" id="2.10.25.10">
    <property type="entry name" value="Laminin"/>
    <property type="match status" value="1"/>
</dbReference>
<organism evidence="5 6">
    <name type="scientific">Dinothrombium tinctorium</name>
    <dbReference type="NCBI Taxonomy" id="1965070"/>
    <lineage>
        <taxon>Eukaryota</taxon>
        <taxon>Metazoa</taxon>
        <taxon>Ecdysozoa</taxon>
        <taxon>Arthropoda</taxon>
        <taxon>Chelicerata</taxon>
        <taxon>Arachnida</taxon>
        <taxon>Acari</taxon>
        <taxon>Acariformes</taxon>
        <taxon>Trombidiformes</taxon>
        <taxon>Prostigmata</taxon>
        <taxon>Anystina</taxon>
        <taxon>Parasitengona</taxon>
        <taxon>Trombidioidea</taxon>
        <taxon>Trombidiidae</taxon>
        <taxon>Dinothrombium</taxon>
    </lineage>
</organism>
<dbReference type="EMBL" id="NCKU01016530">
    <property type="protein sequence ID" value="RWR99181.1"/>
    <property type="molecule type" value="Genomic_DNA"/>
</dbReference>
<dbReference type="InterPro" id="IPR043403">
    <property type="entry name" value="Gurken/Spitz"/>
</dbReference>
<dbReference type="CDD" id="cd00054">
    <property type="entry name" value="EGF_CA"/>
    <property type="match status" value="1"/>
</dbReference>
<accession>A0A443QHG8</accession>
<keyword evidence="1" id="KW-1015">Disulfide bond</keyword>
<feature type="chain" id="PRO_5033822034" evidence="2">
    <location>
        <begin position="22"/>
        <end position="82"/>
    </location>
</feature>
<evidence type="ECO:0000256" key="2">
    <source>
        <dbReference type="SAM" id="SignalP"/>
    </source>
</evidence>
<comment type="caution">
    <text evidence="5">The sequence shown here is derived from an EMBL/GenBank/DDBJ whole genome shotgun (WGS) entry which is preliminary data.</text>
</comment>
<dbReference type="PROSITE" id="PS01186">
    <property type="entry name" value="EGF_2"/>
    <property type="match status" value="1"/>
</dbReference>
<reference evidence="5" key="2">
    <citation type="submission" date="2018-11" db="EMBL/GenBank/DDBJ databases">
        <title>Trombidioid mite genomics.</title>
        <authorList>
            <person name="Dong X."/>
        </authorList>
    </citation>
    <scope>NUCLEOTIDE SEQUENCE</scope>
    <source>
        <strain evidence="5">UoL-WK</strain>
    </source>
</reference>
<sequence>MASFAYLHWSIILLIVAATLSFDICSATTADCPDEYANSYCLNGGTCFTVTINNNTIFGCYCSDGYVGKRCERKSVPNVSNP</sequence>
<name>A0A443QHG8_9ACAR</name>
<dbReference type="EMBL" id="NCKU01007677">
    <property type="protein sequence ID" value="RWS02461.1"/>
    <property type="molecule type" value="Genomic_DNA"/>
</dbReference>
<dbReference type="PANTHER" id="PTHR12332">
    <property type="entry name" value="KEREN-RELATED"/>
    <property type="match status" value="1"/>
</dbReference>
<proteinExistence type="predicted"/>
<evidence type="ECO:0000313" key="6">
    <source>
        <dbReference type="Proteomes" id="UP000285301"/>
    </source>
</evidence>